<name>A0A5B8LF15_9SPHN</name>
<keyword evidence="3" id="KW-1185">Reference proteome</keyword>
<dbReference type="Gene3D" id="2.40.10.220">
    <property type="entry name" value="predicted glycosyltransferase like domains"/>
    <property type="match status" value="1"/>
</dbReference>
<dbReference type="InterPro" id="IPR009875">
    <property type="entry name" value="PilZ_domain"/>
</dbReference>
<dbReference type="GO" id="GO:0035438">
    <property type="term" value="F:cyclic-di-GMP binding"/>
    <property type="evidence" value="ECO:0007669"/>
    <property type="project" value="InterPro"/>
</dbReference>
<organism evidence="2 3">
    <name type="scientific">Sphingomonas panacisoli</name>
    <dbReference type="NCBI Taxonomy" id="1813879"/>
    <lineage>
        <taxon>Bacteria</taxon>
        <taxon>Pseudomonadati</taxon>
        <taxon>Pseudomonadota</taxon>
        <taxon>Alphaproteobacteria</taxon>
        <taxon>Sphingomonadales</taxon>
        <taxon>Sphingomonadaceae</taxon>
        <taxon>Sphingomonas</taxon>
    </lineage>
</organism>
<feature type="domain" description="PilZ" evidence="1">
    <location>
        <begin position="30"/>
        <end position="118"/>
    </location>
</feature>
<evidence type="ECO:0000259" key="1">
    <source>
        <dbReference type="Pfam" id="PF07238"/>
    </source>
</evidence>
<proteinExistence type="predicted"/>
<dbReference type="OrthoDB" id="7594866at2"/>
<dbReference type="SUPFAM" id="SSF141371">
    <property type="entry name" value="PilZ domain-like"/>
    <property type="match status" value="1"/>
</dbReference>
<gene>
    <name evidence="2" type="ORF">FPZ24_02770</name>
</gene>
<dbReference type="Proteomes" id="UP000315673">
    <property type="component" value="Chromosome"/>
</dbReference>
<accession>A0A5B8LF15</accession>
<dbReference type="Pfam" id="PF07238">
    <property type="entry name" value="PilZ"/>
    <property type="match status" value="1"/>
</dbReference>
<sequence>MGQALAGAYRGPLVATKYSQYRRVEPASLEQRDEPRLRLSITRASVRRHGKTPVDALLHDLSTYGCRLAAGIEADQGERLWLRFDGRMPVAATVVWCLDGMVGCRFDEQIERAMMRALTLRIA</sequence>
<dbReference type="AlphaFoldDB" id="A0A5B8LF15"/>
<dbReference type="KEGG" id="spai:FPZ24_02770"/>
<dbReference type="EMBL" id="CP042306">
    <property type="protein sequence ID" value="QDZ06526.1"/>
    <property type="molecule type" value="Genomic_DNA"/>
</dbReference>
<evidence type="ECO:0000313" key="3">
    <source>
        <dbReference type="Proteomes" id="UP000315673"/>
    </source>
</evidence>
<evidence type="ECO:0000313" key="2">
    <source>
        <dbReference type="EMBL" id="QDZ06526.1"/>
    </source>
</evidence>
<reference evidence="2 3" key="1">
    <citation type="submission" date="2019-07" db="EMBL/GenBank/DDBJ databases">
        <title>Full genome sequence of Sphingomonas sp. 4R-6-7(HKS19).</title>
        <authorList>
            <person name="Im W.-T."/>
        </authorList>
    </citation>
    <scope>NUCLEOTIDE SEQUENCE [LARGE SCALE GENOMIC DNA]</scope>
    <source>
        <strain evidence="2 3">HKS19</strain>
    </source>
</reference>
<protein>
    <submittedName>
        <fullName evidence="2">PilZ domain-containing protein</fullName>
    </submittedName>
</protein>